<accession>A0A420PH54</accession>
<dbReference type="VEuPathDB" id="FungiDB:FOC4_g10001351"/>
<name>A0A420PH54_FUSOX</name>
<dbReference type="Gene3D" id="3.90.850.10">
    <property type="entry name" value="Fumarylacetoacetase-like, C-terminal domain"/>
    <property type="match status" value="1"/>
</dbReference>
<comment type="similarity">
    <text evidence="1">Belongs to the FAH family.</text>
</comment>
<reference evidence="4 5" key="1">
    <citation type="journal article" date="2018" name="Sci. Rep.">
        <title>Characterisation of pathogen-specific regions and novel effector candidates in Fusarium oxysporum f. sp. cepae.</title>
        <authorList>
            <person name="Armitage A.D."/>
            <person name="Taylor A."/>
            <person name="Sobczyk M.K."/>
            <person name="Baxter L."/>
            <person name="Greenfield B.P."/>
            <person name="Bates H.J."/>
            <person name="Wilson F."/>
            <person name="Jackson A.C."/>
            <person name="Ott S."/>
            <person name="Harrison R.J."/>
            <person name="Clarkson J.P."/>
        </authorList>
    </citation>
    <scope>NUCLEOTIDE SEQUENCE [LARGE SCALE GENOMIC DNA]</scope>
    <source>
        <strain evidence="4 5">Fo_A28</strain>
    </source>
</reference>
<dbReference type="GO" id="GO:0003824">
    <property type="term" value="F:catalytic activity"/>
    <property type="evidence" value="ECO:0007669"/>
    <property type="project" value="InterPro"/>
</dbReference>
<evidence type="ECO:0000313" key="4">
    <source>
        <dbReference type="EMBL" id="RKK91847.1"/>
    </source>
</evidence>
<evidence type="ECO:0000256" key="2">
    <source>
        <dbReference type="ARBA" id="ARBA00022723"/>
    </source>
</evidence>
<dbReference type="Pfam" id="PF01557">
    <property type="entry name" value="FAA_hydrolase"/>
    <property type="match status" value="1"/>
</dbReference>
<evidence type="ECO:0000256" key="1">
    <source>
        <dbReference type="ARBA" id="ARBA00010211"/>
    </source>
</evidence>
<dbReference type="AlphaFoldDB" id="A0A420PH54"/>
<dbReference type="Proteomes" id="UP000285860">
    <property type="component" value="Unassembled WGS sequence"/>
</dbReference>
<dbReference type="PANTHER" id="PTHR11820">
    <property type="entry name" value="ACYLPYRUVASE"/>
    <property type="match status" value="1"/>
</dbReference>
<dbReference type="EMBL" id="MRCY01000212">
    <property type="protein sequence ID" value="RKK91847.1"/>
    <property type="molecule type" value="Genomic_DNA"/>
</dbReference>
<dbReference type="SUPFAM" id="SSF56529">
    <property type="entry name" value="FAH"/>
    <property type="match status" value="1"/>
</dbReference>
<dbReference type="InterPro" id="IPR036663">
    <property type="entry name" value="Fumarylacetoacetase_C_sf"/>
</dbReference>
<dbReference type="InterPro" id="IPR011234">
    <property type="entry name" value="Fumarylacetoacetase-like_C"/>
</dbReference>
<feature type="domain" description="Fumarylacetoacetase-like C-terminal" evidence="3">
    <location>
        <begin position="42"/>
        <end position="226"/>
    </location>
</feature>
<dbReference type="VEuPathDB" id="FungiDB:FOZG_17563"/>
<dbReference type="VEuPathDB" id="FungiDB:FOIG_16535"/>
<sequence>MSIPSFTNLIRFLDEDSVEAYGEVAPESLDNIEGSVVKVMGQDIEYLRDTGKTAVVKKASDALAGPYDNITIPKEAHLMDYEGELCIIIGKDGKDIQPQDALDYILGYTVGNDLSSRYWQRPPRAGGQFCYAKSFDGFAPIGPTILSPHVATAESLHLTTKVNGEVRQQSPISDMIFNVRDIISHCSQGTTLRKGTIIMTGTPSGIAAKMPDSPWIQKGDVVEFSGGRRAGGGGSGEAATGTEVLKDLPAGGLDGLVVKVGLMDELEALAWERPPPPRAPEPSHNSIVQWLANRLSLDVGGYEPNGSVKTIHGLNVYQALAPAEVKGEILFLPDVFGLATHNKILADQYANFGYNTTIVDYFQGEALPDIIMSYTPGTDVNSYSNFSPEEKEIIRNADISTWLSRHSRAKVSGLLHPFFRSVPRGPWSVGKAPCAGPLFRRKICSSSREIKQDYFGNDDAPIIHRRGRLAEPSTTRHGLLRRYVRPRPNRPILPLRFGVFHSEMATEVSDSPVPESDVFTPSLIADTFKAATEWEVYYKISVYGGTVHGFASRADRSNSEQMRPYRSSFEDSLSWIKLVEGS</sequence>
<proteinExistence type="inferred from homology"/>
<organism evidence="4 5">
    <name type="scientific">Fusarium oxysporum</name>
    <name type="common">Fusarium vascular wilt</name>
    <dbReference type="NCBI Taxonomy" id="5507"/>
    <lineage>
        <taxon>Eukaryota</taxon>
        <taxon>Fungi</taxon>
        <taxon>Dikarya</taxon>
        <taxon>Ascomycota</taxon>
        <taxon>Pezizomycotina</taxon>
        <taxon>Sordariomycetes</taxon>
        <taxon>Hypocreomycetidae</taxon>
        <taxon>Hypocreales</taxon>
        <taxon>Nectriaceae</taxon>
        <taxon>Fusarium</taxon>
        <taxon>Fusarium oxysporum species complex</taxon>
    </lineage>
</organism>
<gene>
    <name evidence="4" type="ORF">BFJ68_g16075</name>
</gene>
<dbReference type="VEuPathDB" id="FungiDB:FOXG_04695"/>
<comment type="caution">
    <text evidence="4">The sequence shown here is derived from an EMBL/GenBank/DDBJ whole genome shotgun (WGS) entry which is preliminary data.</text>
</comment>
<keyword evidence="2" id="KW-0479">Metal-binding</keyword>
<evidence type="ECO:0000313" key="5">
    <source>
        <dbReference type="Proteomes" id="UP000285860"/>
    </source>
</evidence>
<dbReference type="VEuPathDB" id="FungiDB:FOMG_16381"/>
<evidence type="ECO:0000259" key="3">
    <source>
        <dbReference type="Pfam" id="PF01557"/>
    </source>
</evidence>
<dbReference type="GO" id="GO:0046872">
    <property type="term" value="F:metal ion binding"/>
    <property type="evidence" value="ECO:0007669"/>
    <property type="project" value="UniProtKB-KW"/>
</dbReference>
<protein>
    <recommendedName>
        <fullName evidence="3">Fumarylacetoacetase-like C-terminal domain-containing protein</fullName>
    </recommendedName>
</protein>
<dbReference type="VEuPathDB" id="FungiDB:FOZG_17562"/>